<evidence type="ECO:0000259" key="9">
    <source>
        <dbReference type="Pfam" id="PF17917"/>
    </source>
</evidence>
<feature type="domain" description="Reverse transcriptase RNase H-like" evidence="9">
    <location>
        <begin position="131"/>
        <end position="225"/>
    </location>
</feature>
<dbReference type="EMBL" id="CP133623">
    <property type="protein sequence ID" value="WMV59249.1"/>
    <property type="molecule type" value="Genomic_DNA"/>
</dbReference>
<dbReference type="GO" id="GO:0003964">
    <property type="term" value="F:RNA-directed DNA polymerase activity"/>
    <property type="evidence" value="ECO:0007669"/>
    <property type="project" value="UniProtKB-KW"/>
</dbReference>
<dbReference type="AlphaFoldDB" id="A0AAF0V8S1"/>
<dbReference type="GO" id="GO:0016787">
    <property type="term" value="F:hydrolase activity"/>
    <property type="evidence" value="ECO:0007669"/>
    <property type="project" value="UniProtKB-KW"/>
</dbReference>
<dbReference type="InterPro" id="IPR050951">
    <property type="entry name" value="Retrovirus_Pol_polyprotein"/>
</dbReference>
<sequence length="312" mass="36410">MTHYGHYVFLVMSFGLTNALTMFIDLMNRVLKPYLDMFVNVFIDVILIYSRSEKDHATHCKIVLKTLKDKELYANFLRKIEALQNCHRPTSPTDIRSFLGSAGYSRWFVDDFSYITFPLTKLTQKTGTQGFVRYCDASRVGVGCVLMQNGKVIVYASSLLKIHEKNYPNHDLEFVDVVFSLKIWHRYLYSVHVDVFTEHKSLRYVFNQKKLNLKQQRCLQLLKDYDISILYNLGKANVVVDALSRDLEFEVDAWVYFKVSPMKGVMRFGKKGKLSPWYIGPYRISKRVGNVAYDLERPSELATIIWCFTFLC</sequence>
<evidence type="ECO:0000256" key="3">
    <source>
        <dbReference type="ARBA" id="ARBA00022722"/>
    </source>
</evidence>
<evidence type="ECO:0000256" key="4">
    <source>
        <dbReference type="ARBA" id="ARBA00022759"/>
    </source>
</evidence>
<dbReference type="CDD" id="cd09274">
    <property type="entry name" value="RNase_HI_RT_Ty3"/>
    <property type="match status" value="1"/>
</dbReference>
<dbReference type="PANTHER" id="PTHR37984:SF5">
    <property type="entry name" value="PROTEIN NYNRIN-LIKE"/>
    <property type="match status" value="1"/>
</dbReference>
<evidence type="ECO:0000256" key="6">
    <source>
        <dbReference type="ARBA" id="ARBA00022918"/>
    </source>
</evidence>
<protein>
    <submittedName>
        <fullName evidence="11">Uncharacterized protein</fullName>
    </submittedName>
</protein>
<keyword evidence="7" id="KW-1133">Transmembrane helix</keyword>
<keyword evidence="1" id="KW-0808">Transferase</keyword>
<dbReference type="Pfam" id="PF00078">
    <property type="entry name" value="RVT_1"/>
    <property type="match status" value="1"/>
</dbReference>
<keyword evidence="4" id="KW-0255">Endonuclease</keyword>
<feature type="transmembrane region" description="Helical" evidence="7">
    <location>
        <begin position="6"/>
        <end position="27"/>
    </location>
</feature>
<keyword evidence="2" id="KW-0548">Nucleotidyltransferase</keyword>
<dbReference type="Pfam" id="PF17917">
    <property type="entry name" value="RT_RNaseH"/>
    <property type="match status" value="1"/>
</dbReference>
<proteinExistence type="predicted"/>
<feature type="domain" description="Reverse transcriptase" evidence="8">
    <location>
        <begin position="4"/>
        <end position="75"/>
    </location>
</feature>
<dbReference type="Gene3D" id="3.10.10.10">
    <property type="entry name" value="HIV Type 1 Reverse Transcriptase, subunit A, domain 1"/>
    <property type="match status" value="1"/>
</dbReference>
<evidence type="ECO:0000259" key="10">
    <source>
        <dbReference type="Pfam" id="PF24626"/>
    </source>
</evidence>
<keyword evidence="12" id="KW-1185">Reference proteome</keyword>
<dbReference type="InterPro" id="IPR000477">
    <property type="entry name" value="RT_dom"/>
</dbReference>
<dbReference type="InterPro" id="IPR041373">
    <property type="entry name" value="RT_RNaseH"/>
</dbReference>
<dbReference type="Pfam" id="PF24626">
    <property type="entry name" value="SH3_Tf2-1"/>
    <property type="match status" value="1"/>
</dbReference>
<gene>
    <name evidence="11" type="ORF">MTR67_052634</name>
</gene>
<evidence type="ECO:0000313" key="11">
    <source>
        <dbReference type="EMBL" id="WMV59249.1"/>
    </source>
</evidence>
<feature type="domain" description="Tf2-1-like SH3-like" evidence="10">
    <location>
        <begin position="254"/>
        <end position="305"/>
    </location>
</feature>
<organism evidence="11 12">
    <name type="scientific">Solanum verrucosum</name>
    <dbReference type="NCBI Taxonomy" id="315347"/>
    <lineage>
        <taxon>Eukaryota</taxon>
        <taxon>Viridiplantae</taxon>
        <taxon>Streptophyta</taxon>
        <taxon>Embryophyta</taxon>
        <taxon>Tracheophyta</taxon>
        <taxon>Spermatophyta</taxon>
        <taxon>Magnoliopsida</taxon>
        <taxon>eudicotyledons</taxon>
        <taxon>Gunneridae</taxon>
        <taxon>Pentapetalae</taxon>
        <taxon>asterids</taxon>
        <taxon>lamiids</taxon>
        <taxon>Solanales</taxon>
        <taxon>Solanaceae</taxon>
        <taxon>Solanoideae</taxon>
        <taxon>Solaneae</taxon>
        <taxon>Solanum</taxon>
    </lineage>
</organism>
<dbReference type="GO" id="GO:0004519">
    <property type="term" value="F:endonuclease activity"/>
    <property type="evidence" value="ECO:0007669"/>
    <property type="project" value="UniProtKB-KW"/>
</dbReference>
<evidence type="ECO:0000259" key="8">
    <source>
        <dbReference type="Pfam" id="PF00078"/>
    </source>
</evidence>
<dbReference type="Gene3D" id="3.30.70.270">
    <property type="match status" value="2"/>
</dbReference>
<name>A0AAF0V8S1_SOLVR</name>
<evidence type="ECO:0000256" key="5">
    <source>
        <dbReference type="ARBA" id="ARBA00022801"/>
    </source>
</evidence>
<dbReference type="Proteomes" id="UP001234989">
    <property type="component" value="Chromosome 12"/>
</dbReference>
<accession>A0AAF0V8S1</accession>
<dbReference type="PANTHER" id="PTHR37984">
    <property type="entry name" value="PROTEIN CBG26694"/>
    <property type="match status" value="1"/>
</dbReference>
<reference evidence="11" key="1">
    <citation type="submission" date="2023-08" db="EMBL/GenBank/DDBJ databases">
        <title>A de novo genome assembly of Solanum verrucosum Schlechtendal, a Mexican diploid species geographically isolated from the other diploid A-genome species in potato relatives.</title>
        <authorList>
            <person name="Hosaka K."/>
        </authorList>
    </citation>
    <scope>NUCLEOTIDE SEQUENCE</scope>
    <source>
        <tissue evidence="11">Young leaves</tissue>
    </source>
</reference>
<dbReference type="InterPro" id="IPR043128">
    <property type="entry name" value="Rev_trsase/Diguanyl_cyclase"/>
</dbReference>
<evidence type="ECO:0000313" key="12">
    <source>
        <dbReference type="Proteomes" id="UP001234989"/>
    </source>
</evidence>
<keyword evidence="6" id="KW-0695">RNA-directed DNA polymerase</keyword>
<dbReference type="SUPFAM" id="SSF56672">
    <property type="entry name" value="DNA/RNA polymerases"/>
    <property type="match status" value="1"/>
</dbReference>
<evidence type="ECO:0000256" key="7">
    <source>
        <dbReference type="SAM" id="Phobius"/>
    </source>
</evidence>
<keyword evidence="3" id="KW-0540">Nuclease</keyword>
<evidence type="ECO:0000256" key="1">
    <source>
        <dbReference type="ARBA" id="ARBA00022679"/>
    </source>
</evidence>
<keyword evidence="7" id="KW-0472">Membrane</keyword>
<evidence type="ECO:0000256" key="2">
    <source>
        <dbReference type="ARBA" id="ARBA00022695"/>
    </source>
</evidence>
<dbReference type="InterPro" id="IPR043502">
    <property type="entry name" value="DNA/RNA_pol_sf"/>
</dbReference>
<keyword evidence="5" id="KW-0378">Hydrolase</keyword>
<dbReference type="InterPro" id="IPR056924">
    <property type="entry name" value="SH3_Tf2-1"/>
</dbReference>
<keyword evidence="7" id="KW-0812">Transmembrane</keyword>